<gene>
    <name evidence="5" type="ORF">AMOR_31210</name>
</gene>
<proteinExistence type="inferred from homology"/>
<dbReference type="Pfam" id="PF02646">
    <property type="entry name" value="RmuC"/>
    <property type="match status" value="1"/>
</dbReference>
<evidence type="ECO:0000256" key="4">
    <source>
        <dbReference type="ARBA" id="ARBA00023172"/>
    </source>
</evidence>
<protein>
    <recommendedName>
        <fullName evidence="7">DNA recombination protein RmuC</fullName>
    </recommendedName>
</protein>
<dbReference type="PANTHER" id="PTHR30563:SF0">
    <property type="entry name" value="DNA RECOMBINATION PROTEIN RMUC"/>
    <property type="match status" value="1"/>
</dbReference>
<evidence type="ECO:0008006" key="7">
    <source>
        <dbReference type="Google" id="ProtNLM"/>
    </source>
</evidence>
<accession>A0ABM7WX83</accession>
<evidence type="ECO:0000256" key="3">
    <source>
        <dbReference type="ARBA" id="ARBA00023054"/>
    </source>
</evidence>
<dbReference type="EMBL" id="AP025591">
    <property type="protein sequence ID" value="BDG04125.1"/>
    <property type="molecule type" value="Genomic_DNA"/>
</dbReference>
<dbReference type="InterPro" id="IPR003798">
    <property type="entry name" value="DNA_recombination_RmuC"/>
</dbReference>
<organism evidence="5 6">
    <name type="scientific">Anaeromyxobacter oryzae</name>
    <dbReference type="NCBI Taxonomy" id="2918170"/>
    <lineage>
        <taxon>Bacteria</taxon>
        <taxon>Pseudomonadati</taxon>
        <taxon>Myxococcota</taxon>
        <taxon>Myxococcia</taxon>
        <taxon>Myxococcales</taxon>
        <taxon>Cystobacterineae</taxon>
        <taxon>Anaeromyxobacteraceae</taxon>
        <taxon>Anaeromyxobacter</taxon>
    </lineage>
</organism>
<evidence type="ECO:0000313" key="5">
    <source>
        <dbReference type="EMBL" id="BDG04125.1"/>
    </source>
</evidence>
<evidence type="ECO:0000313" key="6">
    <source>
        <dbReference type="Proteomes" id="UP001162891"/>
    </source>
</evidence>
<evidence type="ECO:0000256" key="2">
    <source>
        <dbReference type="ARBA" id="ARBA00009840"/>
    </source>
</evidence>
<keyword evidence="4" id="KW-0233">DNA recombination</keyword>
<comment type="function">
    <text evidence="1">Involved in DNA recombination.</text>
</comment>
<dbReference type="RefSeq" id="WP_248352497.1">
    <property type="nucleotide sequence ID" value="NZ_AP025591.1"/>
</dbReference>
<sequence length="431" mass="45576">MDPLLALAAGLAVGGAAGLALWAGAARRAAAAEALLEAERRHADARLAAERARAAEQLALVEDARARLTDAFKALSADALRESSASFLALARASLERYQEGARGELEQRERAVAALVAPVKDGLAKLDGELRALERAREGAYGALVEQLRSLAEAQGQVRAEAASLVRALRAPHVRGRWGELQLRRVVELAGMVAHCDFREQQSAESEAGRLRPDLVVSLPGGRNVVVDAKAPLAAYLEAVEAKDDQVRAARHADHARQLRDHVAALSRKAYWEQFQPAPEFVVLFLPGESFYAAALEADPSLLEAGAERRVLVATPTTLIALLKAVAYGWQKEAAQENAEAVAAVGRDLHKRLGDLGEHLARLGRSLAHTVEAYNRTVGSAEARLVPAARRLSALGAAPDGADPITLAAVEALPRPVLAPELVDGGGAGG</sequence>
<evidence type="ECO:0000256" key="1">
    <source>
        <dbReference type="ARBA" id="ARBA00003416"/>
    </source>
</evidence>
<comment type="similarity">
    <text evidence="2">Belongs to the RmuC family.</text>
</comment>
<name>A0ABM7WX83_9BACT</name>
<keyword evidence="3" id="KW-0175">Coiled coil</keyword>
<reference evidence="6" key="1">
    <citation type="journal article" date="2022" name="Int. J. Syst. Evol. Microbiol.">
        <title>Anaeromyxobacter oryzae sp. nov., Anaeromyxobacter diazotrophicus sp. nov. and Anaeromyxobacter paludicola sp. nov., isolated from paddy soils.</title>
        <authorList>
            <person name="Itoh H."/>
            <person name="Xu Z."/>
            <person name="Mise K."/>
            <person name="Masuda Y."/>
            <person name="Ushijima N."/>
            <person name="Hayakawa C."/>
            <person name="Shiratori Y."/>
            <person name="Senoo K."/>
        </authorList>
    </citation>
    <scope>NUCLEOTIDE SEQUENCE [LARGE SCALE GENOMIC DNA]</scope>
    <source>
        <strain evidence="6">Red232</strain>
    </source>
</reference>
<keyword evidence="6" id="KW-1185">Reference proteome</keyword>
<dbReference type="PANTHER" id="PTHR30563">
    <property type="entry name" value="DNA RECOMBINATION PROTEIN RMUC"/>
    <property type="match status" value="1"/>
</dbReference>
<dbReference type="Proteomes" id="UP001162891">
    <property type="component" value="Chromosome"/>
</dbReference>